<sequence>MGRSPCCSKEGLRRGTWTALEDKILTNYIQAHGEGRWRIIPKRAVDSRVSPTEKKVASSQQDGTEHCITDIKITPSSVTEEAPTLGISNGHINGSSLFAARENKDSQDFMFQFDMEELFRSDLLTTHEVSCGFSYYSSSSSNDIWHMILSEEMLQDFTADGASDLSPFTSLVDYGGVWRGDN</sequence>
<evidence type="ECO:0000259" key="5">
    <source>
        <dbReference type="PROSITE" id="PS51294"/>
    </source>
</evidence>
<dbReference type="PROSITE" id="PS51294">
    <property type="entry name" value="HTH_MYB"/>
    <property type="match status" value="1"/>
</dbReference>
<proteinExistence type="predicted"/>
<dbReference type="InterPro" id="IPR017930">
    <property type="entry name" value="Myb_dom"/>
</dbReference>
<dbReference type="PROSITE" id="PS50090">
    <property type="entry name" value="MYB_LIKE"/>
    <property type="match status" value="1"/>
</dbReference>
<accession>B9RRC6</accession>
<dbReference type="InParanoid" id="B9RRC6"/>
<keyword evidence="2" id="KW-0238">DNA-binding</keyword>
<dbReference type="InterPro" id="IPR001005">
    <property type="entry name" value="SANT/Myb"/>
</dbReference>
<evidence type="ECO:0000259" key="4">
    <source>
        <dbReference type="PROSITE" id="PS50090"/>
    </source>
</evidence>
<evidence type="ECO:0000256" key="2">
    <source>
        <dbReference type="ARBA" id="ARBA00023125"/>
    </source>
</evidence>
<evidence type="ECO:0000313" key="7">
    <source>
        <dbReference type="Proteomes" id="UP000008311"/>
    </source>
</evidence>
<feature type="domain" description="HTH myb-type" evidence="5">
    <location>
        <begin position="9"/>
        <end position="48"/>
    </location>
</feature>
<dbReference type="Pfam" id="PF00249">
    <property type="entry name" value="Myb_DNA-binding"/>
    <property type="match status" value="1"/>
</dbReference>
<name>B9RRC6_RICCO</name>
<keyword evidence="7" id="KW-1185">Reference proteome</keyword>
<dbReference type="InterPro" id="IPR015495">
    <property type="entry name" value="Myb_TF_plants"/>
</dbReference>
<dbReference type="PANTHER" id="PTHR47999:SF86">
    <property type="entry name" value="MYB-RELATED PROTEIN MYB4-LIKE"/>
    <property type="match status" value="1"/>
</dbReference>
<dbReference type="AlphaFoldDB" id="B9RRC6"/>
<dbReference type="SUPFAM" id="SSF46689">
    <property type="entry name" value="Homeodomain-like"/>
    <property type="match status" value="1"/>
</dbReference>
<organism evidence="6 7">
    <name type="scientific">Ricinus communis</name>
    <name type="common">Castor bean</name>
    <dbReference type="NCBI Taxonomy" id="3988"/>
    <lineage>
        <taxon>Eukaryota</taxon>
        <taxon>Viridiplantae</taxon>
        <taxon>Streptophyta</taxon>
        <taxon>Embryophyta</taxon>
        <taxon>Tracheophyta</taxon>
        <taxon>Spermatophyta</taxon>
        <taxon>Magnoliopsida</taxon>
        <taxon>eudicotyledons</taxon>
        <taxon>Gunneridae</taxon>
        <taxon>Pentapetalae</taxon>
        <taxon>rosids</taxon>
        <taxon>fabids</taxon>
        <taxon>Malpighiales</taxon>
        <taxon>Euphorbiaceae</taxon>
        <taxon>Acalyphoideae</taxon>
        <taxon>Acalypheae</taxon>
        <taxon>Ricinus</taxon>
    </lineage>
</organism>
<comment type="subcellular location">
    <subcellularLocation>
        <location evidence="1">Nucleus</location>
    </subcellularLocation>
</comment>
<dbReference type="GO" id="GO:0006355">
    <property type="term" value="P:regulation of DNA-templated transcription"/>
    <property type="evidence" value="ECO:0000318"/>
    <property type="project" value="GO_Central"/>
</dbReference>
<dbReference type="eggNOG" id="KOG0048">
    <property type="taxonomic scope" value="Eukaryota"/>
</dbReference>
<evidence type="ECO:0000256" key="3">
    <source>
        <dbReference type="ARBA" id="ARBA00023242"/>
    </source>
</evidence>
<dbReference type="STRING" id="3988.B9RRC6"/>
<evidence type="ECO:0000313" key="6">
    <source>
        <dbReference type="EMBL" id="EEF46297.1"/>
    </source>
</evidence>
<gene>
    <name evidence="6" type="ORF">RCOM_0712420</name>
</gene>
<protein>
    <submittedName>
        <fullName evidence="6">R2r3-myb transcription factor, putative</fullName>
    </submittedName>
</protein>
<dbReference type="CDD" id="cd00167">
    <property type="entry name" value="SANT"/>
    <property type="match status" value="1"/>
</dbReference>
<dbReference type="Gene3D" id="1.10.10.60">
    <property type="entry name" value="Homeodomain-like"/>
    <property type="match status" value="1"/>
</dbReference>
<dbReference type="InterPro" id="IPR009057">
    <property type="entry name" value="Homeodomain-like_sf"/>
</dbReference>
<feature type="domain" description="Myb-like" evidence="4">
    <location>
        <begin position="9"/>
        <end position="48"/>
    </location>
</feature>
<dbReference type="GO" id="GO:0005634">
    <property type="term" value="C:nucleus"/>
    <property type="evidence" value="ECO:0000318"/>
    <property type="project" value="GO_Central"/>
</dbReference>
<keyword evidence="3" id="KW-0539">Nucleus</keyword>
<dbReference type="PANTHER" id="PTHR47999">
    <property type="entry name" value="TRANSCRIPTION FACTOR MYB8-RELATED-RELATED"/>
    <property type="match status" value="1"/>
</dbReference>
<dbReference type="GO" id="GO:0000987">
    <property type="term" value="F:cis-regulatory region sequence-specific DNA binding"/>
    <property type="evidence" value="ECO:0000318"/>
    <property type="project" value="GO_Central"/>
</dbReference>
<evidence type="ECO:0000256" key="1">
    <source>
        <dbReference type="ARBA" id="ARBA00004123"/>
    </source>
</evidence>
<reference evidence="7" key="1">
    <citation type="journal article" date="2010" name="Nat. Biotechnol.">
        <title>Draft genome sequence of the oilseed species Ricinus communis.</title>
        <authorList>
            <person name="Chan A.P."/>
            <person name="Crabtree J."/>
            <person name="Zhao Q."/>
            <person name="Lorenzi H."/>
            <person name="Orvis J."/>
            <person name="Puiu D."/>
            <person name="Melake-Berhan A."/>
            <person name="Jones K.M."/>
            <person name="Redman J."/>
            <person name="Chen G."/>
            <person name="Cahoon E.B."/>
            <person name="Gedil M."/>
            <person name="Stanke M."/>
            <person name="Haas B.J."/>
            <person name="Wortman J.R."/>
            <person name="Fraser-Liggett C.M."/>
            <person name="Ravel J."/>
            <person name="Rabinowicz P.D."/>
        </authorList>
    </citation>
    <scope>NUCLEOTIDE SEQUENCE [LARGE SCALE GENOMIC DNA]</scope>
    <source>
        <strain evidence="7">cv. Hale</strain>
    </source>
</reference>
<dbReference type="EMBL" id="EQ973802">
    <property type="protein sequence ID" value="EEF46297.1"/>
    <property type="molecule type" value="Genomic_DNA"/>
</dbReference>
<dbReference type="Proteomes" id="UP000008311">
    <property type="component" value="Unassembled WGS sequence"/>
</dbReference>